<dbReference type="PANTHER" id="PTHR33420:SF5">
    <property type="entry name" value="FIMBRIAL SUBUNIT"/>
    <property type="match status" value="1"/>
</dbReference>
<evidence type="ECO:0000313" key="4">
    <source>
        <dbReference type="Proteomes" id="UP001276300"/>
    </source>
</evidence>
<evidence type="ECO:0000259" key="2">
    <source>
        <dbReference type="Pfam" id="PF00419"/>
    </source>
</evidence>
<dbReference type="AlphaFoldDB" id="A0AAW9CEJ5"/>
<dbReference type="InterPro" id="IPR050263">
    <property type="entry name" value="Bact_Fimbrial_Adh_Pro"/>
</dbReference>
<dbReference type="PANTHER" id="PTHR33420">
    <property type="entry name" value="FIMBRIAL SUBUNIT ELFA-RELATED"/>
    <property type="match status" value="1"/>
</dbReference>
<organism evidence="3 4">
    <name type="scientific">Kluyvera cryocrescens</name>
    <name type="common">Kluyvera citrophila</name>
    <dbReference type="NCBI Taxonomy" id="580"/>
    <lineage>
        <taxon>Bacteria</taxon>
        <taxon>Pseudomonadati</taxon>
        <taxon>Pseudomonadota</taxon>
        <taxon>Gammaproteobacteria</taxon>
        <taxon>Enterobacterales</taxon>
        <taxon>Enterobacteriaceae</taxon>
        <taxon>Kluyvera</taxon>
    </lineage>
</organism>
<dbReference type="InterPro" id="IPR000259">
    <property type="entry name" value="Adhesion_dom_fimbrial"/>
</dbReference>
<dbReference type="Pfam" id="PF00419">
    <property type="entry name" value="Fimbrial"/>
    <property type="match status" value="1"/>
</dbReference>
<sequence length="192" mass="20250">MMIAAGSKPSALSLIGILLLAVGHSATAAQALDMTITANVMEDHCAIQIEPSTVELPVIAARTLDEDGQTPTDFGSQASFNVEVTDCDDADQLSALHFSIQPASGVFPAGYQQVFANDLPVESKGAGGVGIVVFWHDGQQNVLNNDGTSDVVVPTTPDDYRQSYAFDVRYQKIGSVSAGQVSTTLLVDVEYQ</sequence>
<feature type="chain" id="PRO_5043936818" evidence="1">
    <location>
        <begin position="29"/>
        <end position="192"/>
    </location>
</feature>
<reference evidence="3" key="1">
    <citation type="journal article" date="2023" name="J Glob Antimicrob Resist">
        <title>Emergence of NDM-1 and KPC-3 carbapenemases in Kluyvera cryocrescens: Investigating genetic heterogeneity and acquisition routes of blaNDM-1 in Enterobacterales species in Portugal.</title>
        <authorList>
            <person name="Loiodice M."/>
            <person name="Ribeiro M."/>
            <person name="Peixe L."/>
            <person name="Novais A."/>
        </authorList>
    </citation>
    <scope>NUCLEOTIDE SEQUENCE</scope>
    <source>
        <strain evidence="3">K629</strain>
    </source>
</reference>
<dbReference type="SUPFAM" id="SSF49401">
    <property type="entry name" value="Bacterial adhesins"/>
    <property type="match status" value="1"/>
</dbReference>
<evidence type="ECO:0000256" key="1">
    <source>
        <dbReference type="SAM" id="SignalP"/>
    </source>
</evidence>
<dbReference type="GeneID" id="99776474"/>
<accession>A0AAW9CEJ5</accession>
<dbReference type="Proteomes" id="UP001276300">
    <property type="component" value="Unassembled WGS sequence"/>
</dbReference>
<gene>
    <name evidence="3" type="ORF">QWU01_21770</name>
</gene>
<feature type="domain" description="Fimbrial-type adhesion" evidence="2">
    <location>
        <begin position="35"/>
        <end position="192"/>
    </location>
</feature>
<evidence type="ECO:0000313" key="3">
    <source>
        <dbReference type="EMBL" id="MDW3779435.1"/>
    </source>
</evidence>
<dbReference type="GO" id="GO:0009289">
    <property type="term" value="C:pilus"/>
    <property type="evidence" value="ECO:0007669"/>
    <property type="project" value="InterPro"/>
</dbReference>
<comment type="caution">
    <text evidence="3">The sequence shown here is derived from an EMBL/GenBank/DDBJ whole genome shotgun (WGS) entry which is preliminary data.</text>
</comment>
<name>A0AAW9CEJ5_KLUCR</name>
<dbReference type="InterPro" id="IPR008966">
    <property type="entry name" value="Adhesion_dom_sf"/>
</dbReference>
<feature type="signal peptide" evidence="1">
    <location>
        <begin position="1"/>
        <end position="28"/>
    </location>
</feature>
<protein>
    <submittedName>
        <fullName evidence="3">Fimbrial protein</fullName>
    </submittedName>
</protein>
<dbReference type="GO" id="GO:0043709">
    <property type="term" value="P:cell adhesion involved in single-species biofilm formation"/>
    <property type="evidence" value="ECO:0007669"/>
    <property type="project" value="TreeGrafter"/>
</dbReference>
<dbReference type="RefSeq" id="WP_061280204.1">
    <property type="nucleotide sequence ID" value="NZ_CP134165.1"/>
</dbReference>
<dbReference type="InterPro" id="IPR036937">
    <property type="entry name" value="Adhesion_dom_fimbrial_sf"/>
</dbReference>
<proteinExistence type="predicted"/>
<keyword evidence="1" id="KW-0732">Signal</keyword>
<dbReference type="EMBL" id="JAUEQX010000021">
    <property type="protein sequence ID" value="MDW3779435.1"/>
    <property type="molecule type" value="Genomic_DNA"/>
</dbReference>
<dbReference type="Gene3D" id="2.60.40.1090">
    <property type="entry name" value="Fimbrial-type adhesion domain"/>
    <property type="match status" value="1"/>
</dbReference>